<accession>A0A558HNP9</accession>
<dbReference type="Pfam" id="PF00534">
    <property type="entry name" value="Glycos_transf_1"/>
    <property type="match status" value="1"/>
</dbReference>
<dbReference type="SUPFAM" id="SSF53756">
    <property type="entry name" value="UDP-Glycosyltransferase/glycogen phosphorylase"/>
    <property type="match status" value="1"/>
</dbReference>
<dbReference type="AlphaFoldDB" id="A0A558HNP9"/>
<feature type="domain" description="Glycosyl transferase family 1" evidence="1">
    <location>
        <begin position="186"/>
        <end position="338"/>
    </location>
</feature>
<dbReference type="CDD" id="cd03801">
    <property type="entry name" value="GT4_PimA-like"/>
    <property type="match status" value="1"/>
</dbReference>
<gene>
    <name evidence="3" type="ORF">FQP86_09060</name>
</gene>
<dbReference type="Gene3D" id="3.40.50.2000">
    <property type="entry name" value="Glycogen Phosphorylase B"/>
    <property type="match status" value="2"/>
</dbReference>
<evidence type="ECO:0000313" key="3">
    <source>
        <dbReference type="EMBL" id="TVU70746.1"/>
    </source>
</evidence>
<proteinExistence type="predicted"/>
<keyword evidence="3" id="KW-0808">Transferase</keyword>
<sequence length="372" mass="40510">MRIMHVISTPASGGAEVYVKDLSLAMVAAGHSVHITFLERAEECGRDLEYERNFLEQLSAGGISYAFLGAETRRRPWRGATRLRAEVTRFAPDVVHCHLYYVLMFAFLLPRRIPVVMTVHSIELGAPNWMFRLFDRRVSAYIGICHACTRKLEPLSSRPVVQIDNAVSGARLKASGWREASVDAPVQLAAIGRLTDAKQYSLMLESCARLKAQGLSFALRIAGEGPHKDALLAQIDTLQLGEHVTLMGNISDVADLLAASDVFIMSSAWEGLPISLLEATLSGLPVLVTNVGGCAEVVHRVGNGLVVDEQTPARYSEALARLVGDVELRRSCARNARRHGGCYHINSAVAGHLTLYATHQQGQAASQLETSS</sequence>
<comment type="caution">
    <text evidence="3">The sequence shown here is derived from an EMBL/GenBank/DDBJ whole genome shotgun (WGS) entry which is preliminary data.</text>
</comment>
<reference evidence="3 4" key="1">
    <citation type="submission" date="2019-07" db="EMBL/GenBank/DDBJ databases">
        <title>Diversity of Bacteria from Kongsfjorden, Arctic.</title>
        <authorList>
            <person name="Yu Y."/>
        </authorList>
    </citation>
    <scope>NUCLEOTIDE SEQUENCE [LARGE SCALE GENOMIC DNA]</scope>
    <source>
        <strain evidence="3 4">SM1923</strain>
    </source>
</reference>
<dbReference type="InterPro" id="IPR001296">
    <property type="entry name" value="Glyco_trans_1"/>
</dbReference>
<dbReference type="OrthoDB" id="9804196at2"/>
<dbReference type="InterPro" id="IPR028098">
    <property type="entry name" value="Glyco_trans_4-like_N"/>
</dbReference>
<dbReference type="Proteomes" id="UP000319941">
    <property type="component" value="Unassembled WGS sequence"/>
</dbReference>
<evidence type="ECO:0000259" key="2">
    <source>
        <dbReference type="Pfam" id="PF13439"/>
    </source>
</evidence>
<evidence type="ECO:0000259" key="1">
    <source>
        <dbReference type="Pfam" id="PF00534"/>
    </source>
</evidence>
<feature type="domain" description="Glycosyltransferase subfamily 4-like N-terminal" evidence="2">
    <location>
        <begin position="13"/>
        <end position="167"/>
    </location>
</feature>
<dbReference type="Pfam" id="PF13439">
    <property type="entry name" value="Glyco_transf_4"/>
    <property type="match status" value="1"/>
</dbReference>
<organism evidence="3 4">
    <name type="scientific">Cobetia crustatorum</name>
    <dbReference type="NCBI Taxonomy" id="553385"/>
    <lineage>
        <taxon>Bacteria</taxon>
        <taxon>Pseudomonadati</taxon>
        <taxon>Pseudomonadota</taxon>
        <taxon>Gammaproteobacteria</taxon>
        <taxon>Oceanospirillales</taxon>
        <taxon>Halomonadaceae</taxon>
        <taxon>Cobetia</taxon>
    </lineage>
</organism>
<evidence type="ECO:0000313" key="4">
    <source>
        <dbReference type="Proteomes" id="UP000319941"/>
    </source>
</evidence>
<protein>
    <submittedName>
        <fullName evidence="3">Glycosyltransferase family 4 protein</fullName>
    </submittedName>
</protein>
<dbReference type="EMBL" id="VNFH01000005">
    <property type="protein sequence ID" value="TVU70746.1"/>
    <property type="molecule type" value="Genomic_DNA"/>
</dbReference>
<dbReference type="GO" id="GO:1901135">
    <property type="term" value="P:carbohydrate derivative metabolic process"/>
    <property type="evidence" value="ECO:0007669"/>
    <property type="project" value="UniProtKB-ARBA"/>
</dbReference>
<dbReference type="GO" id="GO:0016757">
    <property type="term" value="F:glycosyltransferase activity"/>
    <property type="evidence" value="ECO:0007669"/>
    <property type="project" value="InterPro"/>
</dbReference>
<dbReference type="PANTHER" id="PTHR12526">
    <property type="entry name" value="GLYCOSYLTRANSFERASE"/>
    <property type="match status" value="1"/>
</dbReference>
<name>A0A558HNP9_9GAMM</name>
<keyword evidence="4" id="KW-1185">Reference proteome</keyword>